<feature type="transmembrane region" description="Helical" evidence="1">
    <location>
        <begin position="36"/>
        <end position="59"/>
    </location>
</feature>
<gene>
    <name evidence="2" type="ORF">MKK62_17340</name>
</gene>
<protein>
    <submittedName>
        <fullName evidence="2">SdpI family protein</fullName>
    </submittedName>
</protein>
<accession>A0ABY3VFK4</accession>
<feature type="transmembrane region" description="Helical" evidence="1">
    <location>
        <begin position="117"/>
        <end position="140"/>
    </location>
</feature>
<reference evidence="2" key="1">
    <citation type="submission" date="2022-08" db="EMBL/GenBank/DDBJ databases">
        <title>Whole genome sequencing of non-tuberculosis mycobacteria type-strains.</title>
        <authorList>
            <person name="Igarashi Y."/>
            <person name="Osugi A."/>
            <person name="Mitarai S."/>
        </authorList>
    </citation>
    <scope>NUCLEOTIDE SEQUENCE</scope>
    <source>
        <strain evidence="2">DSM 45127</strain>
    </source>
</reference>
<sequence>MIVSGRCMPVLYPDRAVLQPPPQFAQYGGAMEPRQVVATFMAVTFALLAFLIVAVDWAAANGRLKRNQWVGIRLPSTMRSDRAWLAGHQAALRLMPLHLLTGVGLLLAVLSAPTIEAVNVIGIVGAAVFVVVALITGIAAGRAAKAVEE</sequence>
<keyword evidence="3" id="KW-1185">Reference proteome</keyword>
<dbReference type="Pfam" id="PF13630">
    <property type="entry name" value="SdpI"/>
    <property type="match status" value="1"/>
</dbReference>
<proteinExistence type="predicted"/>
<evidence type="ECO:0000256" key="1">
    <source>
        <dbReference type="SAM" id="Phobius"/>
    </source>
</evidence>
<dbReference type="RefSeq" id="WP_260060440.1">
    <property type="nucleotide sequence ID" value="NZ_CP092488.2"/>
</dbReference>
<dbReference type="Proteomes" id="UP001055336">
    <property type="component" value="Chromosome"/>
</dbReference>
<organism evidence="2 3">
    <name type="scientific">Mycobacterium paraterrae</name>
    <dbReference type="NCBI Taxonomy" id="577492"/>
    <lineage>
        <taxon>Bacteria</taxon>
        <taxon>Bacillati</taxon>
        <taxon>Actinomycetota</taxon>
        <taxon>Actinomycetes</taxon>
        <taxon>Mycobacteriales</taxon>
        <taxon>Mycobacteriaceae</taxon>
        <taxon>Mycobacterium</taxon>
    </lineage>
</organism>
<dbReference type="EMBL" id="CP092488">
    <property type="protein sequence ID" value="UMB68200.2"/>
    <property type="molecule type" value="Genomic_DNA"/>
</dbReference>
<feature type="transmembrane region" description="Helical" evidence="1">
    <location>
        <begin position="90"/>
        <end position="111"/>
    </location>
</feature>
<keyword evidence="1" id="KW-0472">Membrane</keyword>
<evidence type="ECO:0000313" key="3">
    <source>
        <dbReference type="Proteomes" id="UP001055336"/>
    </source>
</evidence>
<keyword evidence="1" id="KW-1133">Transmembrane helix</keyword>
<evidence type="ECO:0000313" key="2">
    <source>
        <dbReference type="EMBL" id="UMB68200.2"/>
    </source>
</evidence>
<dbReference type="InterPro" id="IPR025962">
    <property type="entry name" value="SdpI/YhfL"/>
</dbReference>
<keyword evidence="1" id="KW-0812">Transmembrane</keyword>
<name>A0ABY3VFK4_9MYCO</name>